<comment type="similarity">
    <text evidence="7">Belongs to the binding-protein-dependent transport system permease family.</text>
</comment>
<sequence>MSSPLRAVLSRLVKSVAVVLAIVLLNFLLIRLAPGDPASVMAGQAGAADQQFMDQLREQFGLDKSIYEQAWIYLKGIAQGDLGFSYRQNTAVWQLIAERLPATLLLTVSAFIFALIAGVVMGAIAAMNAGRSLDFIISVVSLVFYATPLFWIGLMSILLFSVYLGWLPAFGMMTVGAGYTGWDHVLDVARHLVLPATTLGLFYMAVYARMTRASMLEVRDMDFVRTARAKGLKSGPIVRRHILRNAILPIITLAGIQAGQLVGGAILTETVFGWPGIGRLAFDALLQRDYQVLLGVFLITSVMVVIFNIITDLIYRVVDPRMGASA</sequence>
<dbReference type="STRING" id="1192868.GCA_000304395_02007"/>
<evidence type="ECO:0000256" key="2">
    <source>
        <dbReference type="ARBA" id="ARBA00022448"/>
    </source>
</evidence>
<dbReference type="GO" id="GO:0005886">
    <property type="term" value="C:plasma membrane"/>
    <property type="evidence" value="ECO:0007669"/>
    <property type="project" value="UniProtKB-SubCell"/>
</dbReference>
<gene>
    <name evidence="9" type="ORF">C7441_10544</name>
</gene>
<evidence type="ECO:0000256" key="1">
    <source>
        <dbReference type="ARBA" id="ARBA00004651"/>
    </source>
</evidence>
<dbReference type="OrthoDB" id="9805855at2"/>
<dbReference type="InterPro" id="IPR045621">
    <property type="entry name" value="BPD_transp_1_N"/>
</dbReference>
<feature type="transmembrane region" description="Helical" evidence="7">
    <location>
        <begin position="104"/>
        <end position="127"/>
    </location>
</feature>
<feature type="transmembrane region" description="Helical" evidence="7">
    <location>
        <begin position="292"/>
        <end position="315"/>
    </location>
</feature>
<dbReference type="Pfam" id="PF00528">
    <property type="entry name" value="BPD_transp_1"/>
    <property type="match status" value="1"/>
</dbReference>
<feature type="transmembrane region" description="Helical" evidence="7">
    <location>
        <begin position="12"/>
        <end position="33"/>
    </location>
</feature>
<proteinExistence type="inferred from homology"/>
<dbReference type="Gene3D" id="1.10.3720.10">
    <property type="entry name" value="MetI-like"/>
    <property type="match status" value="1"/>
</dbReference>
<evidence type="ECO:0000256" key="4">
    <source>
        <dbReference type="ARBA" id="ARBA00022692"/>
    </source>
</evidence>
<feature type="transmembrane region" description="Helical" evidence="7">
    <location>
        <begin position="246"/>
        <end position="272"/>
    </location>
</feature>
<evidence type="ECO:0000256" key="5">
    <source>
        <dbReference type="ARBA" id="ARBA00022989"/>
    </source>
</evidence>
<feature type="transmembrane region" description="Helical" evidence="7">
    <location>
        <begin position="188"/>
        <end position="208"/>
    </location>
</feature>
<keyword evidence="5 7" id="KW-1133">Transmembrane helix</keyword>
<dbReference type="GO" id="GO:0055085">
    <property type="term" value="P:transmembrane transport"/>
    <property type="evidence" value="ECO:0007669"/>
    <property type="project" value="InterPro"/>
</dbReference>
<keyword evidence="4 7" id="KW-0812">Transmembrane</keyword>
<keyword evidence="10" id="KW-1185">Reference proteome</keyword>
<comment type="subcellular location">
    <subcellularLocation>
        <location evidence="1 7">Cell membrane</location>
        <topology evidence="1 7">Multi-pass membrane protein</topology>
    </subcellularLocation>
</comment>
<evidence type="ECO:0000256" key="6">
    <source>
        <dbReference type="ARBA" id="ARBA00023136"/>
    </source>
</evidence>
<organism evidence="9 10">
    <name type="scientific">Pseudaminobacter salicylatoxidans</name>
    <dbReference type="NCBI Taxonomy" id="93369"/>
    <lineage>
        <taxon>Bacteria</taxon>
        <taxon>Pseudomonadati</taxon>
        <taxon>Pseudomonadota</taxon>
        <taxon>Alphaproteobacteria</taxon>
        <taxon>Hyphomicrobiales</taxon>
        <taxon>Phyllobacteriaceae</taxon>
        <taxon>Pseudaminobacter</taxon>
    </lineage>
</organism>
<evidence type="ECO:0000256" key="7">
    <source>
        <dbReference type="RuleBase" id="RU363032"/>
    </source>
</evidence>
<accession>A0A316C4E6</accession>
<keyword evidence="6 7" id="KW-0472">Membrane</keyword>
<dbReference type="AlphaFoldDB" id="A0A316C4E6"/>
<dbReference type="PROSITE" id="PS50928">
    <property type="entry name" value="ABC_TM1"/>
    <property type="match status" value="1"/>
</dbReference>
<dbReference type="RefSeq" id="WP_109612497.1">
    <property type="nucleotide sequence ID" value="NZ_QGGG01000005.1"/>
</dbReference>
<dbReference type="PANTHER" id="PTHR43163">
    <property type="entry name" value="DIPEPTIDE TRANSPORT SYSTEM PERMEASE PROTEIN DPPB-RELATED"/>
    <property type="match status" value="1"/>
</dbReference>
<dbReference type="InterPro" id="IPR035906">
    <property type="entry name" value="MetI-like_sf"/>
</dbReference>
<dbReference type="SUPFAM" id="SSF161098">
    <property type="entry name" value="MetI-like"/>
    <property type="match status" value="1"/>
</dbReference>
<evidence type="ECO:0000313" key="10">
    <source>
        <dbReference type="Proteomes" id="UP000245396"/>
    </source>
</evidence>
<protein>
    <submittedName>
        <fullName evidence="9">Peptide/nickel transport system permease protein</fullName>
    </submittedName>
</protein>
<feature type="domain" description="ABC transmembrane type-1" evidence="8">
    <location>
        <begin position="100"/>
        <end position="315"/>
    </location>
</feature>
<comment type="caution">
    <text evidence="9">The sequence shown here is derived from an EMBL/GenBank/DDBJ whole genome shotgun (WGS) entry which is preliminary data.</text>
</comment>
<dbReference type="EMBL" id="QGGG01000005">
    <property type="protein sequence ID" value="PWJ84428.1"/>
    <property type="molecule type" value="Genomic_DNA"/>
</dbReference>
<dbReference type="PANTHER" id="PTHR43163:SF9">
    <property type="entry name" value="ABC TRANSPORTER PERMEASE PROTEIN"/>
    <property type="match status" value="1"/>
</dbReference>
<feature type="transmembrane region" description="Helical" evidence="7">
    <location>
        <begin position="139"/>
        <end position="168"/>
    </location>
</feature>
<dbReference type="Pfam" id="PF19300">
    <property type="entry name" value="BPD_transp_1_N"/>
    <property type="match status" value="1"/>
</dbReference>
<reference evidence="9 10" key="1">
    <citation type="submission" date="2018-05" db="EMBL/GenBank/DDBJ databases">
        <title>Genomic Encyclopedia of Type Strains, Phase IV (KMG-IV): sequencing the most valuable type-strain genomes for metagenomic binning, comparative biology and taxonomic classification.</title>
        <authorList>
            <person name="Goeker M."/>
        </authorList>
    </citation>
    <scope>NUCLEOTIDE SEQUENCE [LARGE SCALE GENOMIC DNA]</scope>
    <source>
        <strain evidence="9 10">DSM 6986</strain>
    </source>
</reference>
<dbReference type="Proteomes" id="UP000245396">
    <property type="component" value="Unassembled WGS sequence"/>
</dbReference>
<keyword evidence="2 7" id="KW-0813">Transport</keyword>
<name>A0A316C4E6_PSESE</name>
<keyword evidence="3" id="KW-1003">Cell membrane</keyword>
<dbReference type="CDD" id="cd06261">
    <property type="entry name" value="TM_PBP2"/>
    <property type="match status" value="1"/>
</dbReference>
<evidence type="ECO:0000259" key="8">
    <source>
        <dbReference type="PROSITE" id="PS50928"/>
    </source>
</evidence>
<evidence type="ECO:0000256" key="3">
    <source>
        <dbReference type="ARBA" id="ARBA00022475"/>
    </source>
</evidence>
<evidence type="ECO:0000313" key="9">
    <source>
        <dbReference type="EMBL" id="PWJ84428.1"/>
    </source>
</evidence>
<dbReference type="InterPro" id="IPR000515">
    <property type="entry name" value="MetI-like"/>
</dbReference>